<dbReference type="InterPro" id="IPR036890">
    <property type="entry name" value="HATPase_C_sf"/>
</dbReference>
<feature type="compositionally biased region" description="Basic and acidic residues" evidence="2">
    <location>
        <begin position="1"/>
        <end position="16"/>
    </location>
</feature>
<dbReference type="KEGG" id="psic:J4E96_01535"/>
<dbReference type="Proteomes" id="UP000663937">
    <property type="component" value="Chromosome"/>
</dbReference>
<keyword evidence="5" id="KW-1185">Reference proteome</keyword>
<gene>
    <name evidence="4" type="ORF">J4E96_01535</name>
</gene>
<dbReference type="PANTHER" id="PTHR35526:SF3">
    <property type="entry name" value="ANTI-SIGMA-F FACTOR RSBW"/>
    <property type="match status" value="1"/>
</dbReference>
<sequence length="177" mass="18452">MGDADVPRAKAAESSRTHLRSITGGRQDAPGSASPTAFPPGGGSVGGRAARPELSLPARTSSGRPARHWVMNELAADGVYGLANQIIELLTGELVANSALHGPADGTIRVTAWRTGAIVRVAVRDESPAEPVVRHPEVTAASGRGLLLVATLSTDWGIERHGADGKTVWFSVDLDRH</sequence>
<reference evidence="4" key="1">
    <citation type="submission" date="2021-03" db="EMBL/GenBank/DDBJ databases">
        <title>Pengzhenrongella sicca gen. nov., sp. nov., a new member of suborder Micrococcineae isolated from High-Arctic tundra soil.</title>
        <authorList>
            <person name="Peng F."/>
        </authorList>
    </citation>
    <scope>NUCLEOTIDE SEQUENCE</scope>
    <source>
        <strain evidence="4">LRZ-2</strain>
    </source>
</reference>
<dbReference type="Pfam" id="PF13581">
    <property type="entry name" value="HATPase_c_2"/>
    <property type="match status" value="1"/>
</dbReference>
<dbReference type="AlphaFoldDB" id="A0A8A4ZEM0"/>
<organism evidence="4 5">
    <name type="scientific">Pengzhenrongella sicca</name>
    <dbReference type="NCBI Taxonomy" id="2819238"/>
    <lineage>
        <taxon>Bacteria</taxon>
        <taxon>Bacillati</taxon>
        <taxon>Actinomycetota</taxon>
        <taxon>Actinomycetes</taxon>
        <taxon>Micrococcales</taxon>
        <taxon>Pengzhenrongella</taxon>
    </lineage>
</organism>
<feature type="region of interest" description="Disordered" evidence="2">
    <location>
        <begin position="1"/>
        <end position="50"/>
    </location>
</feature>
<dbReference type="Gene3D" id="3.30.565.10">
    <property type="entry name" value="Histidine kinase-like ATPase, C-terminal domain"/>
    <property type="match status" value="1"/>
</dbReference>
<proteinExistence type="predicted"/>
<dbReference type="GO" id="GO:0005524">
    <property type="term" value="F:ATP binding"/>
    <property type="evidence" value="ECO:0007669"/>
    <property type="project" value="UniProtKB-KW"/>
</dbReference>
<evidence type="ECO:0000256" key="2">
    <source>
        <dbReference type="SAM" id="MobiDB-lite"/>
    </source>
</evidence>
<dbReference type="EMBL" id="CP071868">
    <property type="protein sequence ID" value="QTE29755.1"/>
    <property type="molecule type" value="Genomic_DNA"/>
</dbReference>
<dbReference type="RefSeq" id="WP_227424056.1">
    <property type="nucleotide sequence ID" value="NZ_CP071868.1"/>
</dbReference>
<keyword evidence="1" id="KW-0418">Kinase</keyword>
<dbReference type="PANTHER" id="PTHR35526">
    <property type="entry name" value="ANTI-SIGMA-F FACTOR RSBW-RELATED"/>
    <property type="match status" value="1"/>
</dbReference>
<evidence type="ECO:0000313" key="4">
    <source>
        <dbReference type="EMBL" id="QTE29755.1"/>
    </source>
</evidence>
<evidence type="ECO:0000256" key="1">
    <source>
        <dbReference type="ARBA" id="ARBA00022527"/>
    </source>
</evidence>
<feature type="domain" description="Histidine kinase/HSP90-like ATPase" evidence="3">
    <location>
        <begin position="57"/>
        <end position="171"/>
    </location>
</feature>
<evidence type="ECO:0000313" key="5">
    <source>
        <dbReference type="Proteomes" id="UP000663937"/>
    </source>
</evidence>
<dbReference type="GO" id="GO:0004674">
    <property type="term" value="F:protein serine/threonine kinase activity"/>
    <property type="evidence" value="ECO:0007669"/>
    <property type="project" value="UniProtKB-KW"/>
</dbReference>
<keyword evidence="1" id="KW-0808">Transferase</keyword>
<keyword evidence="1" id="KW-0723">Serine/threonine-protein kinase</keyword>
<dbReference type="CDD" id="cd16936">
    <property type="entry name" value="HATPase_RsbW-like"/>
    <property type="match status" value="1"/>
</dbReference>
<keyword evidence="4" id="KW-0067">ATP-binding</keyword>
<dbReference type="InterPro" id="IPR003594">
    <property type="entry name" value="HATPase_dom"/>
</dbReference>
<evidence type="ECO:0000259" key="3">
    <source>
        <dbReference type="Pfam" id="PF13581"/>
    </source>
</evidence>
<keyword evidence="4" id="KW-0547">Nucleotide-binding</keyword>
<dbReference type="InterPro" id="IPR050267">
    <property type="entry name" value="Anti-sigma-factor_SerPK"/>
</dbReference>
<name>A0A8A4ZEM0_9MICO</name>
<dbReference type="SUPFAM" id="SSF55874">
    <property type="entry name" value="ATPase domain of HSP90 chaperone/DNA topoisomerase II/histidine kinase"/>
    <property type="match status" value="1"/>
</dbReference>
<protein>
    <submittedName>
        <fullName evidence="4">ATP-binding protein</fullName>
    </submittedName>
</protein>
<accession>A0A8A4ZEM0</accession>